<dbReference type="AlphaFoldDB" id="A0AAD6WNM8"/>
<proteinExistence type="predicted"/>
<dbReference type="Proteomes" id="UP001218188">
    <property type="component" value="Unassembled WGS sequence"/>
</dbReference>
<comment type="caution">
    <text evidence="1">The sequence shown here is derived from an EMBL/GenBank/DDBJ whole genome shotgun (WGS) entry which is preliminary data.</text>
</comment>
<organism evidence="1 2">
    <name type="scientific">Mycena alexandri</name>
    <dbReference type="NCBI Taxonomy" id="1745969"/>
    <lineage>
        <taxon>Eukaryota</taxon>
        <taxon>Fungi</taxon>
        <taxon>Dikarya</taxon>
        <taxon>Basidiomycota</taxon>
        <taxon>Agaricomycotina</taxon>
        <taxon>Agaricomycetes</taxon>
        <taxon>Agaricomycetidae</taxon>
        <taxon>Agaricales</taxon>
        <taxon>Marasmiineae</taxon>
        <taxon>Mycenaceae</taxon>
        <taxon>Mycena</taxon>
    </lineage>
</organism>
<name>A0AAD6WNM8_9AGAR</name>
<reference evidence="1" key="1">
    <citation type="submission" date="2023-03" db="EMBL/GenBank/DDBJ databases">
        <title>Massive genome expansion in bonnet fungi (Mycena s.s.) driven by repeated elements and novel gene families across ecological guilds.</title>
        <authorList>
            <consortium name="Lawrence Berkeley National Laboratory"/>
            <person name="Harder C.B."/>
            <person name="Miyauchi S."/>
            <person name="Viragh M."/>
            <person name="Kuo A."/>
            <person name="Thoen E."/>
            <person name="Andreopoulos B."/>
            <person name="Lu D."/>
            <person name="Skrede I."/>
            <person name="Drula E."/>
            <person name="Henrissat B."/>
            <person name="Morin E."/>
            <person name="Kohler A."/>
            <person name="Barry K."/>
            <person name="LaButti K."/>
            <person name="Morin E."/>
            <person name="Salamov A."/>
            <person name="Lipzen A."/>
            <person name="Mereny Z."/>
            <person name="Hegedus B."/>
            <person name="Baldrian P."/>
            <person name="Stursova M."/>
            <person name="Weitz H."/>
            <person name="Taylor A."/>
            <person name="Grigoriev I.V."/>
            <person name="Nagy L.G."/>
            <person name="Martin F."/>
            <person name="Kauserud H."/>
        </authorList>
    </citation>
    <scope>NUCLEOTIDE SEQUENCE</scope>
    <source>
        <strain evidence="1">CBHHK200</strain>
    </source>
</reference>
<keyword evidence="2" id="KW-1185">Reference proteome</keyword>
<protein>
    <recommendedName>
        <fullName evidence="3">F-box domain-containing protein</fullName>
    </recommendedName>
</protein>
<gene>
    <name evidence="1" type="ORF">C8F04DRAFT_1147880</name>
</gene>
<sequence>MDLVLRGPSIRDRLRANVAPSDAEKNAIVQALDTAEARLSILQAGCLASAARSTEEATLATFVAEYSSILSKIRQLPDDILRLIFLHPDIHDHLFTGYTGRSSVVAPETWHIASVCSHWRAILLDMPVWWSCISTSVTGGQVCVSRLQLFLRRSMNAPLSITLIREDQHETTPPPNPEIVQALTREAGRWQHLLMSNGPDLTSLPLGGCFPLLESLVLASTDGLEKIVHAPKLRAVSFRHIYHAQLEAIANLPTRPILRLSAHIGSGHLCQSLLSLFPDTIHLTISTNNKTAWRGLPGPHPHFSVRTLVFLGNEMRVYCVLEMLNVLNLPNLERLELIGCWKWDFPSVDSHMKRSGCTLKELLLQSTRIRGPELLELLRILPTLETLEIAGPYQIPNSITDPVLLGLGPTDKGLLPALTKWVLHGTYVFSTNTLLNMLEYRFGPDKRCRTPTIIDIILRDRSFSAVDLQRFAALPATNARISLECFDEDRQWVRICNGRWWR</sequence>
<evidence type="ECO:0008006" key="3">
    <source>
        <dbReference type="Google" id="ProtNLM"/>
    </source>
</evidence>
<dbReference type="InterPro" id="IPR032675">
    <property type="entry name" value="LRR_dom_sf"/>
</dbReference>
<accession>A0AAD6WNM8</accession>
<dbReference type="SUPFAM" id="SSF52058">
    <property type="entry name" value="L domain-like"/>
    <property type="match status" value="1"/>
</dbReference>
<evidence type="ECO:0000313" key="1">
    <source>
        <dbReference type="EMBL" id="KAJ7019340.1"/>
    </source>
</evidence>
<dbReference type="EMBL" id="JARJCM010000297">
    <property type="protein sequence ID" value="KAJ7019340.1"/>
    <property type="molecule type" value="Genomic_DNA"/>
</dbReference>
<evidence type="ECO:0000313" key="2">
    <source>
        <dbReference type="Proteomes" id="UP001218188"/>
    </source>
</evidence>
<dbReference type="Gene3D" id="3.80.10.10">
    <property type="entry name" value="Ribonuclease Inhibitor"/>
    <property type="match status" value="1"/>
</dbReference>